<dbReference type="PRINTS" id="PR00038">
    <property type="entry name" value="HTHLUXR"/>
</dbReference>
<dbReference type="InterPro" id="IPR000792">
    <property type="entry name" value="Tscrpt_reg_LuxR_C"/>
</dbReference>
<name>A0A4Q6Y5L4_9SPHN</name>
<dbReference type="Gene3D" id="3.30.450.80">
    <property type="entry name" value="Transcription factor LuxR-like, autoinducer-binding domain"/>
    <property type="match status" value="1"/>
</dbReference>
<dbReference type="SMART" id="SM00421">
    <property type="entry name" value="HTH_LUXR"/>
    <property type="match status" value="1"/>
</dbReference>
<dbReference type="RefSeq" id="WP_130156980.1">
    <property type="nucleotide sequence ID" value="NZ_SGIS01000012.1"/>
</dbReference>
<organism evidence="5 6">
    <name type="scientific">Sphingomonas populi</name>
    <dbReference type="NCBI Taxonomy" id="2484750"/>
    <lineage>
        <taxon>Bacteria</taxon>
        <taxon>Pseudomonadati</taxon>
        <taxon>Pseudomonadota</taxon>
        <taxon>Alphaproteobacteria</taxon>
        <taxon>Sphingomonadales</taxon>
        <taxon>Sphingomonadaceae</taxon>
        <taxon>Sphingomonas</taxon>
    </lineage>
</organism>
<dbReference type="PROSITE" id="PS50043">
    <property type="entry name" value="HTH_LUXR_2"/>
    <property type="match status" value="1"/>
</dbReference>
<reference evidence="5 6" key="1">
    <citation type="submission" date="2019-02" db="EMBL/GenBank/DDBJ databases">
        <authorList>
            <person name="Li Y."/>
        </authorList>
    </citation>
    <scope>NUCLEOTIDE SEQUENCE [LARGE SCALE GENOMIC DNA]</scope>
    <source>
        <strain evidence="5 6">3-7</strain>
    </source>
</reference>
<proteinExistence type="predicted"/>
<dbReference type="Proteomes" id="UP000292085">
    <property type="component" value="Unassembled WGS sequence"/>
</dbReference>
<keyword evidence="6" id="KW-1185">Reference proteome</keyword>
<dbReference type="CDD" id="cd06170">
    <property type="entry name" value="LuxR_C_like"/>
    <property type="match status" value="1"/>
</dbReference>
<dbReference type="EMBL" id="SGIS01000012">
    <property type="protein sequence ID" value="RZF64717.1"/>
    <property type="molecule type" value="Genomic_DNA"/>
</dbReference>
<dbReference type="InterPro" id="IPR016032">
    <property type="entry name" value="Sig_transdc_resp-reg_C-effctor"/>
</dbReference>
<comment type="caution">
    <text evidence="5">The sequence shown here is derived from an EMBL/GenBank/DDBJ whole genome shotgun (WGS) entry which is preliminary data.</text>
</comment>
<evidence type="ECO:0000259" key="4">
    <source>
        <dbReference type="PROSITE" id="PS50043"/>
    </source>
</evidence>
<evidence type="ECO:0000256" key="3">
    <source>
        <dbReference type="ARBA" id="ARBA00023163"/>
    </source>
</evidence>
<dbReference type="PROSITE" id="PS00622">
    <property type="entry name" value="HTH_LUXR_1"/>
    <property type="match status" value="1"/>
</dbReference>
<sequence>MPSPEDVAAVRFTEPADIRSAAEALRDRVAKMCGLRTAVSHNIAVREPMRDGDGAILASEVFGFREGEGRWWEAPQLALSSPLVHACRVEAEPFWCNARGFHTRIANPLLDAIDLSDFRARAMTSAALVVPIHLPFGQIGAASFLSPDPQREDLSGPYASAVDALAVLARAFIQSYVKITARVRQDMAGVSLTKREVECLRWAAAGKTNDEIGLILGLQRTTVRFHIRAASLKLDAVNRDQTLFKAAQLGFLGMIR</sequence>
<dbReference type="GO" id="GO:0006355">
    <property type="term" value="P:regulation of DNA-templated transcription"/>
    <property type="evidence" value="ECO:0007669"/>
    <property type="project" value="InterPro"/>
</dbReference>
<keyword evidence="3" id="KW-0804">Transcription</keyword>
<evidence type="ECO:0000256" key="2">
    <source>
        <dbReference type="ARBA" id="ARBA00023125"/>
    </source>
</evidence>
<dbReference type="PANTHER" id="PTHR44688:SF16">
    <property type="entry name" value="DNA-BINDING TRANSCRIPTIONAL ACTIVATOR DEVR_DOSR"/>
    <property type="match status" value="1"/>
</dbReference>
<keyword evidence="2" id="KW-0238">DNA-binding</keyword>
<dbReference type="Gene3D" id="1.10.10.10">
    <property type="entry name" value="Winged helix-like DNA-binding domain superfamily/Winged helix DNA-binding domain"/>
    <property type="match status" value="1"/>
</dbReference>
<protein>
    <submittedName>
        <fullName evidence="5">Helix-turn-helix transcriptional regulator</fullName>
    </submittedName>
</protein>
<evidence type="ECO:0000313" key="6">
    <source>
        <dbReference type="Proteomes" id="UP000292085"/>
    </source>
</evidence>
<dbReference type="PANTHER" id="PTHR44688">
    <property type="entry name" value="DNA-BINDING TRANSCRIPTIONAL ACTIVATOR DEVR_DOSR"/>
    <property type="match status" value="1"/>
</dbReference>
<dbReference type="AlphaFoldDB" id="A0A4Q6Y5L4"/>
<keyword evidence="1" id="KW-0805">Transcription regulation</keyword>
<gene>
    <name evidence="5" type="ORF">EWE75_09880</name>
</gene>
<evidence type="ECO:0000256" key="1">
    <source>
        <dbReference type="ARBA" id="ARBA00023015"/>
    </source>
</evidence>
<feature type="domain" description="HTH luxR-type" evidence="4">
    <location>
        <begin position="185"/>
        <end position="250"/>
    </location>
</feature>
<dbReference type="OrthoDB" id="3679796at2"/>
<dbReference type="InterPro" id="IPR036693">
    <property type="entry name" value="TF_LuxR_autoind-bd_dom_sf"/>
</dbReference>
<dbReference type="GO" id="GO:0003677">
    <property type="term" value="F:DNA binding"/>
    <property type="evidence" value="ECO:0007669"/>
    <property type="project" value="UniProtKB-KW"/>
</dbReference>
<dbReference type="InterPro" id="IPR036388">
    <property type="entry name" value="WH-like_DNA-bd_sf"/>
</dbReference>
<evidence type="ECO:0000313" key="5">
    <source>
        <dbReference type="EMBL" id="RZF64717.1"/>
    </source>
</evidence>
<dbReference type="SUPFAM" id="SSF46894">
    <property type="entry name" value="C-terminal effector domain of the bipartite response regulators"/>
    <property type="match status" value="1"/>
</dbReference>
<accession>A0A4Q6Y5L4</accession>
<dbReference type="Pfam" id="PF00196">
    <property type="entry name" value="GerE"/>
    <property type="match status" value="1"/>
</dbReference>